<dbReference type="InterPro" id="IPR032675">
    <property type="entry name" value="LRR_dom_sf"/>
</dbReference>
<sequence length="344" mass="39578">PSLKTKLKLYMNTKGKTRNAFQSFRDLISKRPRDEFKYLSQLQLTNFQNHLTKTIALLNDYNFDEIDTLVLLTSQLGNMQIWSEFIEKHCTNLIEFRTNALVASYKLEHLDIYYSALQSTMAGAEVLVISLNLPNLRFLQLANIALNERGLFNFLQTSKTFLGFPKLKFLSLRRSFIPQSTTPDVLSFFLKNAENIEAIDLQGCSCFNFADLLVGIGPLHRRQRLKSVDFSGTIAKNEDDFNRFFNVQGLDCAIEDLSLSGINTKANAEDFYLPFINKFVLHADRLKNLDLGRTSIEKEEARLLLERKPHLNSLTLSGCYGIPRSWRKIIKTEEFSNAIRAFYE</sequence>
<accession>E4YIV9</accession>
<gene>
    <name evidence="1" type="ORF">GSOID_T00027231001</name>
</gene>
<feature type="non-terminal residue" evidence="1">
    <location>
        <position position="1"/>
    </location>
</feature>
<evidence type="ECO:0000313" key="1">
    <source>
        <dbReference type="EMBL" id="CBY35420.1"/>
    </source>
</evidence>
<protein>
    <submittedName>
        <fullName evidence="1">Uncharacterized protein</fullName>
    </submittedName>
</protein>
<organism evidence="1">
    <name type="scientific">Oikopleura dioica</name>
    <name type="common">Tunicate</name>
    <dbReference type="NCBI Taxonomy" id="34765"/>
    <lineage>
        <taxon>Eukaryota</taxon>
        <taxon>Metazoa</taxon>
        <taxon>Chordata</taxon>
        <taxon>Tunicata</taxon>
        <taxon>Appendicularia</taxon>
        <taxon>Copelata</taxon>
        <taxon>Oikopleuridae</taxon>
        <taxon>Oikopleura</taxon>
    </lineage>
</organism>
<name>E4YIV9_OIKDI</name>
<dbReference type="Proteomes" id="UP000011014">
    <property type="component" value="Unassembled WGS sequence"/>
</dbReference>
<dbReference type="Gene3D" id="3.80.10.10">
    <property type="entry name" value="Ribonuclease Inhibitor"/>
    <property type="match status" value="2"/>
</dbReference>
<dbReference type="EMBL" id="FN654626">
    <property type="protein sequence ID" value="CBY35420.1"/>
    <property type="molecule type" value="Genomic_DNA"/>
</dbReference>
<dbReference type="AlphaFoldDB" id="E4YIV9"/>
<reference evidence="1" key="1">
    <citation type="journal article" date="2010" name="Science">
        <title>Plasticity of animal genome architecture unmasked by rapid evolution of a pelagic tunicate.</title>
        <authorList>
            <person name="Denoeud F."/>
            <person name="Henriet S."/>
            <person name="Mungpakdee S."/>
            <person name="Aury J.M."/>
            <person name="Da Silva C."/>
            <person name="Brinkmann H."/>
            <person name="Mikhaleva J."/>
            <person name="Olsen L.C."/>
            <person name="Jubin C."/>
            <person name="Canestro C."/>
            <person name="Bouquet J.M."/>
            <person name="Danks G."/>
            <person name="Poulain J."/>
            <person name="Campsteijn C."/>
            <person name="Adamski M."/>
            <person name="Cross I."/>
            <person name="Yadetie F."/>
            <person name="Muffato M."/>
            <person name="Louis A."/>
            <person name="Butcher S."/>
            <person name="Tsagkogeorga G."/>
            <person name="Konrad A."/>
            <person name="Singh S."/>
            <person name="Jensen M.F."/>
            <person name="Cong E.H."/>
            <person name="Eikeseth-Otteraa H."/>
            <person name="Noel B."/>
            <person name="Anthouard V."/>
            <person name="Porcel B.M."/>
            <person name="Kachouri-Lafond R."/>
            <person name="Nishino A."/>
            <person name="Ugolini M."/>
            <person name="Chourrout P."/>
            <person name="Nishida H."/>
            <person name="Aasland R."/>
            <person name="Huzurbazar S."/>
            <person name="Westhof E."/>
            <person name="Delsuc F."/>
            <person name="Lehrach H."/>
            <person name="Reinhardt R."/>
            <person name="Weissenbach J."/>
            <person name="Roy S.W."/>
            <person name="Artiguenave F."/>
            <person name="Postlethwait J.H."/>
            <person name="Manak J.R."/>
            <person name="Thompson E.M."/>
            <person name="Jaillon O."/>
            <person name="Du Pasquier L."/>
            <person name="Boudinot P."/>
            <person name="Liberles D.A."/>
            <person name="Volff J.N."/>
            <person name="Philippe H."/>
            <person name="Lenhard B."/>
            <person name="Roest Crollius H."/>
            <person name="Wincker P."/>
            <person name="Chourrout D."/>
        </authorList>
    </citation>
    <scope>NUCLEOTIDE SEQUENCE [LARGE SCALE GENOMIC DNA]</scope>
</reference>
<proteinExistence type="predicted"/>
<dbReference type="SUPFAM" id="SSF52047">
    <property type="entry name" value="RNI-like"/>
    <property type="match status" value="1"/>
</dbReference>